<comment type="similarity">
    <text evidence="6">Belongs to the TVP38/TMEM64 family.</text>
</comment>
<feature type="transmembrane region" description="Helical" evidence="6">
    <location>
        <begin position="225"/>
        <end position="242"/>
    </location>
</feature>
<accession>A0ABZ0I4V7</accession>
<feature type="transmembrane region" description="Helical" evidence="6">
    <location>
        <begin position="72"/>
        <end position="92"/>
    </location>
</feature>
<dbReference type="PANTHER" id="PTHR12677:SF59">
    <property type="entry name" value="GOLGI APPARATUS MEMBRANE PROTEIN TVP38-RELATED"/>
    <property type="match status" value="1"/>
</dbReference>
<keyword evidence="4 6" id="KW-1133">Transmembrane helix</keyword>
<feature type="transmembrane region" description="Helical" evidence="6">
    <location>
        <begin position="185"/>
        <end position="205"/>
    </location>
</feature>
<proteinExistence type="inferred from homology"/>
<evidence type="ECO:0000256" key="7">
    <source>
        <dbReference type="SAM" id="MobiDB-lite"/>
    </source>
</evidence>
<feature type="transmembrane region" description="Helical" evidence="6">
    <location>
        <begin position="31"/>
        <end position="51"/>
    </location>
</feature>
<dbReference type="PANTHER" id="PTHR12677">
    <property type="entry name" value="GOLGI APPARATUS MEMBRANE PROTEIN TVP38-RELATED"/>
    <property type="match status" value="1"/>
</dbReference>
<sequence length="262" mass="28392">MEKHTHLTQAAVRGSTGAGQDRDLTAGPSPLWSVLAGIIILMLMLGLLLYFDAREQVLILLKWVDAQGLLGPVFFIVIMAAVVLLLLPGIFFTMGAGFVFGVTLGTICVVLGTTLGASLSFLVARYLLGPRSTSYLLAFPRLELIGAQLTQQRWKFVLLTRLIPFFPFKLSNYFFGLTRFSLGDFILGTGLGVIPFSLNSVYLGSIAADIATLGQRDSTRTPLEWTIYGCGFLAAMVALFYFNRLARSALARYASKSSGATG</sequence>
<dbReference type="EMBL" id="CP136864">
    <property type="protein sequence ID" value="WOJ93121.1"/>
    <property type="molecule type" value="Genomic_DNA"/>
</dbReference>
<keyword evidence="10" id="KW-1185">Reference proteome</keyword>
<gene>
    <name evidence="9" type="ORF">R0135_15230</name>
</gene>
<name>A0ABZ0I4V7_9GAMM</name>
<evidence type="ECO:0000259" key="8">
    <source>
        <dbReference type="Pfam" id="PF09335"/>
    </source>
</evidence>
<evidence type="ECO:0000256" key="2">
    <source>
        <dbReference type="ARBA" id="ARBA00022475"/>
    </source>
</evidence>
<evidence type="ECO:0000256" key="3">
    <source>
        <dbReference type="ARBA" id="ARBA00022692"/>
    </source>
</evidence>
<evidence type="ECO:0000313" key="9">
    <source>
        <dbReference type="EMBL" id="WOJ93121.1"/>
    </source>
</evidence>
<evidence type="ECO:0000313" key="10">
    <source>
        <dbReference type="Proteomes" id="UP001626537"/>
    </source>
</evidence>
<reference evidence="9 10" key="1">
    <citation type="submission" date="2023-10" db="EMBL/GenBank/DDBJ databases">
        <title>Two novel species belonging to the OM43/NOR5 clade.</title>
        <authorList>
            <person name="Park M."/>
        </authorList>
    </citation>
    <scope>NUCLEOTIDE SEQUENCE [LARGE SCALE GENOMIC DNA]</scope>
    <source>
        <strain evidence="9 10">IMCC43200</strain>
    </source>
</reference>
<dbReference type="Proteomes" id="UP001626537">
    <property type="component" value="Chromosome"/>
</dbReference>
<feature type="domain" description="VTT" evidence="8">
    <location>
        <begin position="87"/>
        <end position="205"/>
    </location>
</feature>
<keyword evidence="2 6" id="KW-1003">Cell membrane</keyword>
<keyword evidence="3 6" id="KW-0812">Transmembrane</keyword>
<feature type="transmembrane region" description="Helical" evidence="6">
    <location>
        <begin position="98"/>
        <end position="124"/>
    </location>
</feature>
<comment type="subcellular location">
    <subcellularLocation>
        <location evidence="1 6">Cell membrane</location>
        <topology evidence="1 6">Multi-pass membrane protein</topology>
    </subcellularLocation>
</comment>
<evidence type="ECO:0000256" key="6">
    <source>
        <dbReference type="RuleBase" id="RU366058"/>
    </source>
</evidence>
<dbReference type="InterPro" id="IPR015414">
    <property type="entry name" value="TMEM64"/>
</dbReference>
<dbReference type="Pfam" id="PF09335">
    <property type="entry name" value="VTT_dom"/>
    <property type="match status" value="1"/>
</dbReference>
<organism evidence="9 10">
    <name type="scientific">Congregibacter variabilis</name>
    <dbReference type="NCBI Taxonomy" id="3081200"/>
    <lineage>
        <taxon>Bacteria</taxon>
        <taxon>Pseudomonadati</taxon>
        <taxon>Pseudomonadota</taxon>
        <taxon>Gammaproteobacteria</taxon>
        <taxon>Cellvibrionales</taxon>
        <taxon>Halieaceae</taxon>
        <taxon>Congregibacter</taxon>
    </lineage>
</organism>
<evidence type="ECO:0000256" key="5">
    <source>
        <dbReference type="ARBA" id="ARBA00023136"/>
    </source>
</evidence>
<evidence type="ECO:0000256" key="4">
    <source>
        <dbReference type="ARBA" id="ARBA00022989"/>
    </source>
</evidence>
<feature type="region of interest" description="Disordered" evidence="7">
    <location>
        <begin position="1"/>
        <end position="22"/>
    </location>
</feature>
<protein>
    <recommendedName>
        <fullName evidence="6">TVP38/TMEM64 family membrane protein</fullName>
    </recommendedName>
</protein>
<evidence type="ECO:0000256" key="1">
    <source>
        <dbReference type="ARBA" id="ARBA00004651"/>
    </source>
</evidence>
<keyword evidence="5 6" id="KW-0472">Membrane</keyword>
<dbReference type="InterPro" id="IPR032816">
    <property type="entry name" value="VTT_dom"/>
</dbReference>
<dbReference type="RefSeq" id="WP_407347779.1">
    <property type="nucleotide sequence ID" value="NZ_CP136864.1"/>
</dbReference>